<dbReference type="PATRIC" id="fig|1246626.3.peg.1043"/>
<dbReference type="HOGENOM" id="CLU_020027_0_3_9"/>
<proteinExistence type="predicted"/>
<sequence>MNKYMNWTSLTEKQKELQFSGSIHVRKNGTNLISDGFGHAIRSEQIKNQPQTRFSIASGSKIFTSIAICKLVEEGKLTFDTTIKNCLRVALPYFDDAITIHHLLTHTSGIPDYFDEDKMDDYEELWETFPMYQVRSPKDFLPMFQLEKMQDKVGRTFKYNNTGYILLGLVVEAISGMDFDAYIAKTIFTKIGMTNSGYFSVDELPENVACGYIEKPDGAVKTNVFSLPAKGGPDGGAYVTAHDMGIFWEALMNGELLSAEMMRNFMAPQEPVDEDIFYGYIGFMESNEQGVVKFIQMGYDPGVNYRSVYYPEHDLTIIVCSNQSEGAYEMLKELERITVNEI</sequence>
<accession>A0A060LQV0</accession>
<reference evidence="4 5" key="1">
    <citation type="journal article" date="2014" name="Gene">
        <title>A comparative genomic analysis of the alkalitolerant soil bacterium Bacillus lehensis G1.</title>
        <authorList>
            <person name="Noor Y.M."/>
            <person name="Samsulrizal N.H."/>
            <person name="Jema'on N.A."/>
            <person name="Low K.O."/>
            <person name="Ramli A.N."/>
            <person name="Alias N.I."/>
            <person name="Damis S.I."/>
            <person name="Fuzi S.F."/>
            <person name="Isa M.N."/>
            <person name="Murad A.M."/>
            <person name="Raih M.F."/>
            <person name="Bakar F.D."/>
            <person name="Najimudin N."/>
            <person name="Mahadi N.M."/>
            <person name="Illias R.M."/>
        </authorList>
    </citation>
    <scope>NUCLEOTIDE SEQUENCE [LARGE SCALE GENOMIC DNA]</scope>
    <source>
        <strain evidence="4 5">G1</strain>
    </source>
</reference>
<dbReference type="OrthoDB" id="9803467at2"/>
<dbReference type="STRING" id="1246626.BleG1_1038"/>
<dbReference type="GO" id="GO:0016020">
    <property type="term" value="C:membrane"/>
    <property type="evidence" value="ECO:0007669"/>
    <property type="project" value="UniProtKB-SubCell"/>
</dbReference>
<evidence type="ECO:0000313" key="5">
    <source>
        <dbReference type="Proteomes" id="UP000027142"/>
    </source>
</evidence>
<protein>
    <submittedName>
        <fullName evidence="4">Beta-lactamase-related protein</fullName>
    </submittedName>
</protein>
<gene>
    <name evidence="4" type="ORF">BleG1_1038</name>
</gene>
<keyword evidence="2" id="KW-0472">Membrane</keyword>
<name>A0A060LQV0_9BACI</name>
<dbReference type="AlphaFoldDB" id="A0A060LQV0"/>
<organism evidence="4 5">
    <name type="scientific">Shouchella lehensis G1</name>
    <dbReference type="NCBI Taxonomy" id="1246626"/>
    <lineage>
        <taxon>Bacteria</taxon>
        <taxon>Bacillati</taxon>
        <taxon>Bacillota</taxon>
        <taxon>Bacilli</taxon>
        <taxon>Bacillales</taxon>
        <taxon>Bacillaceae</taxon>
        <taxon>Shouchella</taxon>
    </lineage>
</organism>
<evidence type="ECO:0000259" key="3">
    <source>
        <dbReference type="Pfam" id="PF00144"/>
    </source>
</evidence>
<dbReference type="Gene3D" id="3.40.710.10">
    <property type="entry name" value="DD-peptidase/beta-lactamase superfamily"/>
    <property type="match status" value="1"/>
</dbReference>
<dbReference type="InterPro" id="IPR001466">
    <property type="entry name" value="Beta-lactam-related"/>
</dbReference>
<dbReference type="PANTHER" id="PTHR46825">
    <property type="entry name" value="D-ALANYL-D-ALANINE-CARBOXYPEPTIDASE/ENDOPEPTIDASE AMPH"/>
    <property type="match status" value="1"/>
</dbReference>
<evidence type="ECO:0000256" key="1">
    <source>
        <dbReference type="ARBA" id="ARBA00004370"/>
    </source>
</evidence>
<dbReference type="eggNOG" id="COG1680">
    <property type="taxonomic scope" value="Bacteria"/>
</dbReference>
<dbReference type="InterPro" id="IPR050491">
    <property type="entry name" value="AmpC-like"/>
</dbReference>
<dbReference type="Proteomes" id="UP000027142">
    <property type="component" value="Chromosome"/>
</dbReference>
<dbReference type="SUPFAM" id="SSF56601">
    <property type="entry name" value="beta-lactamase/transpeptidase-like"/>
    <property type="match status" value="1"/>
</dbReference>
<evidence type="ECO:0000313" key="4">
    <source>
        <dbReference type="EMBL" id="AIC93641.1"/>
    </source>
</evidence>
<dbReference type="InterPro" id="IPR012338">
    <property type="entry name" value="Beta-lactam/transpept-like"/>
</dbReference>
<keyword evidence="5" id="KW-1185">Reference proteome</keyword>
<dbReference type="PANTHER" id="PTHR46825:SF11">
    <property type="entry name" value="PENICILLIN-BINDING PROTEIN 4"/>
    <property type="match status" value="1"/>
</dbReference>
<feature type="domain" description="Beta-lactamase-related" evidence="3">
    <location>
        <begin position="21"/>
        <end position="327"/>
    </location>
</feature>
<comment type="subcellular location">
    <subcellularLocation>
        <location evidence="1">Membrane</location>
    </subcellularLocation>
</comment>
<dbReference type="KEGG" id="ble:BleG1_1038"/>
<dbReference type="Pfam" id="PF00144">
    <property type="entry name" value="Beta-lactamase"/>
    <property type="match status" value="1"/>
</dbReference>
<evidence type="ECO:0000256" key="2">
    <source>
        <dbReference type="ARBA" id="ARBA00023136"/>
    </source>
</evidence>
<dbReference type="RefSeq" id="WP_038477962.1">
    <property type="nucleotide sequence ID" value="NZ_CP003923.1"/>
</dbReference>
<dbReference type="EMBL" id="CP003923">
    <property type="protein sequence ID" value="AIC93641.1"/>
    <property type="molecule type" value="Genomic_DNA"/>
</dbReference>